<dbReference type="GO" id="GO:0043565">
    <property type="term" value="F:sequence-specific DNA binding"/>
    <property type="evidence" value="ECO:0007669"/>
    <property type="project" value="InterPro"/>
</dbReference>
<dbReference type="InterPro" id="IPR009057">
    <property type="entry name" value="Homeodomain-like_sf"/>
</dbReference>
<dbReference type="InterPro" id="IPR018060">
    <property type="entry name" value="HTH_AraC"/>
</dbReference>
<reference evidence="5 6" key="1">
    <citation type="submission" date="2018-10" db="EMBL/GenBank/DDBJ databases">
        <title>Streptococcus hillyeri sp. nov., isolated from equine tracheal sample.</title>
        <authorList>
            <person name="Macfadyen A.C."/>
            <person name="Waller A."/>
            <person name="Paterson G.K."/>
        </authorList>
    </citation>
    <scope>NUCLEOTIDE SEQUENCE [LARGE SCALE GENOMIC DNA]</scope>
    <source>
        <strain evidence="5 6">28462</strain>
    </source>
</reference>
<dbReference type="CDD" id="cd06986">
    <property type="entry name" value="cupin_MmsR-like_N"/>
    <property type="match status" value="1"/>
</dbReference>
<keyword evidence="3" id="KW-0804">Transcription</keyword>
<dbReference type="GO" id="GO:0003700">
    <property type="term" value="F:DNA-binding transcription factor activity"/>
    <property type="evidence" value="ECO:0007669"/>
    <property type="project" value="InterPro"/>
</dbReference>
<dbReference type="Proteomes" id="UP000279194">
    <property type="component" value="Unassembled WGS sequence"/>
</dbReference>
<dbReference type="Pfam" id="PF02311">
    <property type="entry name" value="AraC_binding"/>
    <property type="match status" value="1"/>
</dbReference>
<keyword evidence="1" id="KW-0805">Transcription regulation</keyword>
<sequence length="275" mass="32035">MIFSEFQNDTIDLSIDFYGFEQCLPKYGFGPAIRENYVLHYIESGKGTFYYKGTKTQLNAGDLFLLKPNELTYYEADEHDPWSYYWIGISGSKATDYFNLSKINRDAILMTTNKSKTKTIYRLVKSIIEQSEKMQHSVPSQLHLLGGVYELLFNLATIAPEIKHKEIHPSEQLCINCRRIIETTYTSTNLTIQTIADTLNVNRSYLTNTFGNYFKISPKEYLNQVRMKRAKYLLENTQEPIKFIAYSVGFSDPLYFSKAFKQYFKKSPTSFRKPQ</sequence>
<dbReference type="InterPro" id="IPR037923">
    <property type="entry name" value="HTH-like"/>
</dbReference>
<dbReference type="RefSeq" id="WP_121835068.1">
    <property type="nucleotide sequence ID" value="NZ_CP163513.1"/>
</dbReference>
<gene>
    <name evidence="5" type="ORF">EAF07_04340</name>
</gene>
<name>A0A3L9DV34_9STRE</name>
<evidence type="ECO:0000313" key="6">
    <source>
        <dbReference type="Proteomes" id="UP000279194"/>
    </source>
</evidence>
<accession>A0A3L9DV34</accession>
<comment type="caution">
    <text evidence="5">The sequence shown here is derived from an EMBL/GenBank/DDBJ whole genome shotgun (WGS) entry which is preliminary data.</text>
</comment>
<dbReference type="InterPro" id="IPR018062">
    <property type="entry name" value="HTH_AraC-typ_CS"/>
</dbReference>
<dbReference type="SUPFAM" id="SSF51215">
    <property type="entry name" value="Regulatory protein AraC"/>
    <property type="match status" value="1"/>
</dbReference>
<dbReference type="EMBL" id="RCVM01000006">
    <property type="protein sequence ID" value="RLY03767.1"/>
    <property type="molecule type" value="Genomic_DNA"/>
</dbReference>
<evidence type="ECO:0000256" key="1">
    <source>
        <dbReference type="ARBA" id="ARBA00023015"/>
    </source>
</evidence>
<evidence type="ECO:0000256" key="3">
    <source>
        <dbReference type="ARBA" id="ARBA00023163"/>
    </source>
</evidence>
<protein>
    <submittedName>
        <fullName evidence="5">AraC family transcriptional regulator</fullName>
    </submittedName>
</protein>
<evidence type="ECO:0000256" key="2">
    <source>
        <dbReference type="ARBA" id="ARBA00023125"/>
    </source>
</evidence>
<dbReference type="InterPro" id="IPR003313">
    <property type="entry name" value="AraC-bd"/>
</dbReference>
<dbReference type="SMART" id="SM00342">
    <property type="entry name" value="HTH_ARAC"/>
    <property type="match status" value="1"/>
</dbReference>
<keyword evidence="2" id="KW-0238">DNA-binding</keyword>
<dbReference type="Pfam" id="PF12833">
    <property type="entry name" value="HTH_18"/>
    <property type="match status" value="1"/>
</dbReference>
<organism evidence="5 6">
    <name type="scientific">Streptococcus hillyeri</name>
    <dbReference type="NCBI Taxonomy" id="2282420"/>
    <lineage>
        <taxon>Bacteria</taxon>
        <taxon>Bacillati</taxon>
        <taxon>Bacillota</taxon>
        <taxon>Bacilli</taxon>
        <taxon>Lactobacillales</taxon>
        <taxon>Streptococcaceae</taxon>
        <taxon>Streptococcus</taxon>
    </lineage>
</organism>
<dbReference type="InterPro" id="IPR020449">
    <property type="entry name" value="Tscrpt_reg_AraC-type_HTH"/>
</dbReference>
<dbReference type="PANTHER" id="PTHR43280:SF30">
    <property type="entry name" value="MMSAB OPERON REGULATORY PROTEIN"/>
    <property type="match status" value="1"/>
</dbReference>
<dbReference type="PROSITE" id="PS00041">
    <property type="entry name" value="HTH_ARAC_FAMILY_1"/>
    <property type="match status" value="2"/>
</dbReference>
<dbReference type="AlphaFoldDB" id="A0A3L9DV34"/>
<proteinExistence type="predicted"/>
<dbReference type="PRINTS" id="PR00032">
    <property type="entry name" value="HTHARAC"/>
</dbReference>
<dbReference type="SUPFAM" id="SSF46689">
    <property type="entry name" value="Homeodomain-like"/>
    <property type="match status" value="1"/>
</dbReference>
<dbReference type="PROSITE" id="PS01124">
    <property type="entry name" value="HTH_ARAC_FAMILY_2"/>
    <property type="match status" value="1"/>
</dbReference>
<keyword evidence="6" id="KW-1185">Reference proteome</keyword>
<feature type="domain" description="HTH araC/xylS-type" evidence="4">
    <location>
        <begin position="175"/>
        <end position="274"/>
    </location>
</feature>
<evidence type="ECO:0000259" key="4">
    <source>
        <dbReference type="PROSITE" id="PS01124"/>
    </source>
</evidence>
<evidence type="ECO:0000313" key="5">
    <source>
        <dbReference type="EMBL" id="RLY03767.1"/>
    </source>
</evidence>
<dbReference type="PANTHER" id="PTHR43280">
    <property type="entry name" value="ARAC-FAMILY TRANSCRIPTIONAL REGULATOR"/>
    <property type="match status" value="1"/>
</dbReference>
<dbReference type="Gene3D" id="1.10.10.60">
    <property type="entry name" value="Homeodomain-like"/>
    <property type="match status" value="2"/>
</dbReference>
<dbReference type="OrthoDB" id="9813413at2"/>
<dbReference type="Gene3D" id="2.60.120.280">
    <property type="entry name" value="Regulatory protein AraC"/>
    <property type="match status" value="1"/>
</dbReference>